<dbReference type="InterPro" id="IPR003890">
    <property type="entry name" value="MIF4G-like_typ-3"/>
</dbReference>
<dbReference type="Pfam" id="PF02854">
    <property type="entry name" value="MIF4G"/>
    <property type="match status" value="1"/>
</dbReference>
<keyword evidence="7" id="KW-1185">Reference proteome</keyword>
<feature type="domain" description="MI" evidence="5">
    <location>
        <begin position="611"/>
        <end position="748"/>
    </location>
</feature>
<dbReference type="InterPro" id="IPR050781">
    <property type="entry name" value="CWC22_splicing_factor"/>
</dbReference>
<comment type="similarity">
    <text evidence="2">Belongs to the CWC22 family.</text>
</comment>
<reference evidence="7" key="1">
    <citation type="submission" date="2017-02" db="EMBL/GenBank/DDBJ databases">
        <authorList>
            <person name="Tafer H."/>
            <person name="Lopandic K."/>
        </authorList>
    </citation>
    <scope>NUCLEOTIDE SEQUENCE [LARGE SCALE GENOMIC DNA]</scope>
    <source>
        <strain evidence="7">CBS 366.77</strain>
    </source>
</reference>
<evidence type="ECO:0000313" key="7">
    <source>
        <dbReference type="Proteomes" id="UP000266188"/>
    </source>
</evidence>
<dbReference type="AlphaFoldDB" id="A0A3A2Z5K9"/>
<dbReference type="GO" id="GO:0005730">
    <property type="term" value="C:nucleolus"/>
    <property type="evidence" value="ECO:0007669"/>
    <property type="project" value="UniProtKB-SubCell"/>
</dbReference>
<feature type="compositionally biased region" description="Acidic residues" evidence="4">
    <location>
        <begin position="210"/>
        <end position="239"/>
    </location>
</feature>
<keyword evidence="3" id="KW-0539">Nucleus</keyword>
<dbReference type="SMART" id="SM00544">
    <property type="entry name" value="MA3"/>
    <property type="match status" value="1"/>
</dbReference>
<feature type="compositionally biased region" description="Basic and acidic residues" evidence="4">
    <location>
        <begin position="13"/>
        <end position="26"/>
    </location>
</feature>
<dbReference type="PANTHER" id="PTHR18034:SF4">
    <property type="entry name" value="NUCLEOLAR MIF4G DOMAIN-CONTAINING PROTEIN 1"/>
    <property type="match status" value="1"/>
</dbReference>
<name>A0A3A2Z5K9_9EURO</name>
<dbReference type="OrthoDB" id="361797at2759"/>
<gene>
    <name evidence="6" type="ORF">PHISCL_09307</name>
</gene>
<dbReference type="GO" id="GO:0003723">
    <property type="term" value="F:RNA binding"/>
    <property type="evidence" value="ECO:0007669"/>
    <property type="project" value="InterPro"/>
</dbReference>
<comment type="caution">
    <text evidence="6">The sequence shown here is derived from an EMBL/GenBank/DDBJ whole genome shotgun (WGS) entry which is preliminary data.</text>
</comment>
<dbReference type="FunFam" id="1.25.40.180:FF:000050">
    <property type="entry name" value="Nuclear protein (Sgd1), putative"/>
    <property type="match status" value="1"/>
</dbReference>
<feature type="compositionally biased region" description="Basic and acidic residues" evidence="4">
    <location>
        <begin position="182"/>
        <end position="196"/>
    </location>
</feature>
<dbReference type="Pfam" id="PF02847">
    <property type="entry name" value="MA3"/>
    <property type="match status" value="1"/>
</dbReference>
<dbReference type="PROSITE" id="PS51366">
    <property type="entry name" value="MI"/>
    <property type="match status" value="1"/>
</dbReference>
<evidence type="ECO:0000256" key="1">
    <source>
        <dbReference type="ARBA" id="ARBA00004604"/>
    </source>
</evidence>
<sequence>MRLPQHNTTALPRELRNELGLKDHYGEKKKRQQNAPISRKDRRQAERANKSRRGPMGGKKSRTQPDYDEDEDVFDSDGSDEEEVQPKGKPTKPAENKPKSILKKPTPAQEESDSEEEDGEEEEEARPRKISKSVQSKLDEDDAEIAALEKKLGMKKGRKLPKAFADDGLGELLGDLGDGSDDENRKRKREADEWLKNKRRKAQVLQSHEESEEDGSEDEDMDIDGLDEDDMEDGSEDDVLGSHDGSDEDEGSEFGGFDEEEEKPAPKKKENPYVAPVPAQTENRPAKYIPPSLRAASGSESESLTRLRRQAQGHLNKLSEANLVSILSEFEKLYREYPRQHVTSTLITLLMGLICERSALQDTFLILHAGFIAALYKVIGMDFGAELVQKVVETFDAGGDERGPFEGKEHINLISLLSQLYNFHVVGSPLVFDYIRLFLQEITETNTELLLKIIRNSGPQLRQDDPSSLKDIVLLIQPAVAAAGEASLSVRTKFMIDTITDLKNNRLKSHLGSNVNSEHITKMRKILGSLNNSRVIRGSEPISISRDDIHNSAKKGKWWLVGASWKDDPLESARHELSNLPPDQAKAMQEEDSEGEPDLVNIAKAHKMNTDVRRSIFVAIMSASDFQDAYVRLNKLRLKRVQEYEIPRVLVHCTMEEEAHNPYYTLIARRLCGDIGRRIKVSFMYALWNVFRKMGERANLDDDEDDEPEEEDEENAIPMKSIVNLAKMYASLIADNTLTLGILKNLNFAYLQPKTRTFVELLIISIIQQSQKQKRGKKNKKGKKDAAEEDGERDEKTLMEIFIRTRDTPHIVKGLIYFLKKVVAKTDILPSEKDAKLVKWGCRVAVDALKVVSNEDAGF</sequence>
<feature type="compositionally biased region" description="Acidic residues" evidence="4">
    <location>
        <begin position="110"/>
        <end position="124"/>
    </location>
</feature>
<evidence type="ECO:0000256" key="3">
    <source>
        <dbReference type="ARBA" id="ARBA00023242"/>
    </source>
</evidence>
<organism evidence="6 7">
    <name type="scientific">Aspergillus sclerotialis</name>
    <dbReference type="NCBI Taxonomy" id="2070753"/>
    <lineage>
        <taxon>Eukaryota</taxon>
        <taxon>Fungi</taxon>
        <taxon>Dikarya</taxon>
        <taxon>Ascomycota</taxon>
        <taxon>Pezizomycotina</taxon>
        <taxon>Eurotiomycetes</taxon>
        <taxon>Eurotiomycetidae</taxon>
        <taxon>Eurotiales</taxon>
        <taxon>Aspergillaceae</taxon>
        <taxon>Aspergillus</taxon>
        <taxon>Aspergillus subgen. Polypaecilum</taxon>
    </lineage>
</organism>
<accession>A0A3A2Z5K9</accession>
<proteinExistence type="inferred from homology"/>
<dbReference type="SMART" id="SM00543">
    <property type="entry name" value="MIF4G"/>
    <property type="match status" value="1"/>
</dbReference>
<protein>
    <submittedName>
        <fullName evidence="6">Nuclear protein</fullName>
    </submittedName>
</protein>
<comment type="subcellular location">
    <subcellularLocation>
        <location evidence="1">Nucleus</location>
        <location evidence="1">Nucleolus</location>
    </subcellularLocation>
</comment>
<dbReference type="STRING" id="2070753.A0A3A2Z5K9"/>
<feature type="compositionally biased region" description="Acidic residues" evidence="4">
    <location>
        <begin position="66"/>
        <end position="83"/>
    </location>
</feature>
<dbReference type="PANTHER" id="PTHR18034">
    <property type="entry name" value="CELL CYCLE CONTROL PROTEIN CWF22-RELATED"/>
    <property type="match status" value="1"/>
</dbReference>
<evidence type="ECO:0000256" key="2">
    <source>
        <dbReference type="ARBA" id="ARBA00006856"/>
    </source>
</evidence>
<evidence type="ECO:0000313" key="6">
    <source>
        <dbReference type="EMBL" id="RJE18359.1"/>
    </source>
</evidence>
<feature type="compositionally biased region" description="Polar residues" evidence="4">
    <location>
        <begin position="1"/>
        <end position="10"/>
    </location>
</feature>
<dbReference type="EMBL" id="MVGC01000570">
    <property type="protein sequence ID" value="RJE18359.1"/>
    <property type="molecule type" value="Genomic_DNA"/>
</dbReference>
<evidence type="ECO:0000259" key="5">
    <source>
        <dbReference type="PROSITE" id="PS51366"/>
    </source>
</evidence>
<evidence type="ECO:0000256" key="4">
    <source>
        <dbReference type="SAM" id="MobiDB-lite"/>
    </source>
</evidence>
<dbReference type="SUPFAM" id="SSF48371">
    <property type="entry name" value="ARM repeat"/>
    <property type="match status" value="1"/>
</dbReference>
<dbReference type="InterPro" id="IPR003891">
    <property type="entry name" value="Initiation_fac_eIF4g_MI"/>
</dbReference>
<dbReference type="GO" id="GO:0042274">
    <property type="term" value="P:ribosomal small subunit biogenesis"/>
    <property type="evidence" value="ECO:0007669"/>
    <property type="project" value="TreeGrafter"/>
</dbReference>
<dbReference type="Gene3D" id="1.25.40.180">
    <property type="match status" value="1"/>
</dbReference>
<dbReference type="Proteomes" id="UP000266188">
    <property type="component" value="Unassembled WGS sequence"/>
</dbReference>
<feature type="compositionally biased region" description="Low complexity" evidence="4">
    <location>
        <begin position="166"/>
        <end position="175"/>
    </location>
</feature>
<feature type="compositionally biased region" description="Acidic residues" evidence="4">
    <location>
        <begin position="246"/>
        <end position="262"/>
    </location>
</feature>
<feature type="region of interest" description="Disordered" evidence="4">
    <location>
        <begin position="1"/>
        <end position="307"/>
    </location>
</feature>
<dbReference type="InterPro" id="IPR016024">
    <property type="entry name" value="ARM-type_fold"/>
</dbReference>